<name>X0ZRS7_9ZZZZ</name>
<dbReference type="EMBL" id="BARS01053359">
    <property type="protein sequence ID" value="GAG50941.1"/>
    <property type="molecule type" value="Genomic_DNA"/>
</dbReference>
<sequence>MSIFDVHPGAYVVRTAHGLLEASDAFSGELTPVPFDRISAGLVAPGFDEPPLCAFLGANWLRMLEAVLP</sequence>
<proteinExistence type="predicted"/>
<evidence type="ECO:0000313" key="1">
    <source>
        <dbReference type="EMBL" id="GAG50941.1"/>
    </source>
</evidence>
<comment type="caution">
    <text evidence="1">The sequence shown here is derived from an EMBL/GenBank/DDBJ whole genome shotgun (WGS) entry which is preliminary data.</text>
</comment>
<dbReference type="AlphaFoldDB" id="X0ZRS7"/>
<gene>
    <name evidence="1" type="ORF">S01H1_79193</name>
</gene>
<protein>
    <submittedName>
        <fullName evidence="1">Uncharacterized protein</fullName>
    </submittedName>
</protein>
<organism evidence="1">
    <name type="scientific">marine sediment metagenome</name>
    <dbReference type="NCBI Taxonomy" id="412755"/>
    <lineage>
        <taxon>unclassified sequences</taxon>
        <taxon>metagenomes</taxon>
        <taxon>ecological metagenomes</taxon>
    </lineage>
</organism>
<reference evidence="1" key="1">
    <citation type="journal article" date="2014" name="Front. Microbiol.">
        <title>High frequency of phylogenetically diverse reductive dehalogenase-homologous genes in deep subseafloor sedimentary metagenomes.</title>
        <authorList>
            <person name="Kawai M."/>
            <person name="Futagami T."/>
            <person name="Toyoda A."/>
            <person name="Takaki Y."/>
            <person name="Nishi S."/>
            <person name="Hori S."/>
            <person name="Arai W."/>
            <person name="Tsubouchi T."/>
            <person name="Morono Y."/>
            <person name="Uchiyama I."/>
            <person name="Ito T."/>
            <person name="Fujiyama A."/>
            <person name="Inagaki F."/>
            <person name="Takami H."/>
        </authorList>
    </citation>
    <scope>NUCLEOTIDE SEQUENCE</scope>
    <source>
        <strain evidence="1">Expedition CK06-06</strain>
    </source>
</reference>
<accession>X0ZRS7</accession>